<gene>
    <name evidence="9" type="ORF">Bccel_1444</name>
</gene>
<evidence type="ECO:0000313" key="10">
    <source>
        <dbReference type="Proteomes" id="UP000036923"/>
    </source>
</evidence>
<evidence type="ECO:0000256" key="4">
    <source>
        <dbReference type="ARBA" id="ARBA00022801"/>
    </source>
</evidence>
<dbReference type="Proteomes" id="UP000036923">
    <property type="component" value="Unassembled WGS sequence"/>
</dbReference>
<dbReference type="STRING" id="398512.Bccel_1444"/>
<evidence type="ECO:0000256" key="2">
    <source>
        <dbReference type="ARBA" id="ARBA00005988"/>
    </source>
</evidence>
<proteinExistence type="inferred from homology"/>
<name>A0A0L6JLC3_9FIRM</name>
<dbReference type="Pfam" id="PF00246">
    <property type="entry name" value="Peptidase_M14"/>
    <property type="match status" value="1"/>
</dbReference>
<evidence type="ECO:0000313" key="9">
    <source>
        <dbReference type="EMBL" id="KNY26182.1"/>
    </source>
</evidence>
<dbReference type="GO" id="GO:0005615">
    <property type="term" value="C:extracellular space"/>
    <property type="evidence" value="ECO:0007669"/>
    <property type="project" value="TreeGrafter"/>
</dbReference>
<dbReference type="PROSITE" id="PS52035">
    <property type="entry name" value="PEPTIDASE_M14"/>
    <property type="match status" value="1"/>
</dbReference>
<comment type="caution">
    <text evidence="9">The sequence shown here is derived from an EMBL/GenBank/DDBJ whole genome shotgun (WGS) entry which is preliminary data.</text>
</comment>
<dbReference type="AlphaFoldDB" id="A0A0L6JLC3"/>
<organism evidence="9 10">
    <name type="scientific">Pseudobacteroides cellulosolvens ATCC 35603 = DSM 2933</name>
    <dbReference type="NCBI Taxonomy" id="398512"/>
    <lineage>
        <taxon>Bacteria</taxon>
        <taxon>Bacillati</taxon>
        <taxon>Bacillota</taxon>
        <taxon>Clostridia</taxon>
        <taxon>Eubacteriales</taxon>
        <taxon>Oscillospiraceae</taxon>
        <taxon>Pseudobacteroides</taxon>
    </lineage>
</organism>
<dbReference type="CDD" id="cd06229">
    <property type="entry name" value="M14_Endopeptidase_I"/>
    <property type="match status" value="1"/>
</dbReference>
<dbReference type="PANTHER" id="PTHR11705">
    <property type="entry name" value="PROTEASE FAMILY M14 CARBOXYPEPTIDASE A,B"/>
    <property type="match status" value="1"/>
</dbReference>
<dbReference type="InterPro" id="IPR000834">
    <property type="entry name" value="Peptidase_M14"/>
</dbReference>
<keyword evidence="10" id="KW-1185">Reference proteome</keyword>
<sequence length="330" mass="37516">MSKVQPVEDKITEPQMVPARKEAIVNPFVPYSHETMLNDSVKLSQSHPDIITVDSIGRSVEGRDLLLIKLGKGNRKIFLNGSHHAREYISTSLLMKMIDEYSKAYSNNENFEGYDVINLLNEFTIYFVPMVNPDGVNLVLNGINSVKNPQKLRNIQMVNKNSRGWKSNINGVDLNRNYPAVWEKINNGFLRPSSERFKGYSRGSEPETQAIMNLCRNNDFELAMAYHAKGEVIYWADSGTCNIIPKASEIADRLSKITGYKKLPVSQNPSIYGGGFENWFRIEFKRPAFCIELSPYNGDLPHPDSQFDKLVWNKAKSTGLFFLHEAKTLK</sequence>
<dbReference type="GO" id="GO:0008270">
    <property type="term" value="F:zinc ion binding"/>
    <property type="evidence" value="ECO:0007669"/>
    <property type="project" value="InterPro"/>
</dbReference>
<dbReference type="SUPFAM" id="SSF53187">
    <property type="entry name" value="Zn-dependent exopeptidases"/>
    <property type="match status" value="1"/>
</dbReference>
<comment type="cofactor">
    <cofactor evidence="1">
        <name>Zn(2+)</name>
        <dbReference type="ChEBI" id="CHEBI:29105"/>
    </cofactor>
</comment>
<keyword evidence="6" id="KW-0482">Metalloprotease</keyword>
<evidence type="ECO:0000256" key="6">
    <source>
        <dbReference type="ARBA" id="ARBA00023049"/>
    </source>
</evidence>
<dbReference type="PRINTS" id="PR00765">
    <property type="entry name" value="CRBOXYPTASEA"/>
</dbReference>
<keyword evidence="3" id="KW-0645">Protease</keyword>
<protein>
    <submittedName>
        <fullName evidence="9">Peptidase M14 carboxypeptidase A</fullName>
    </submittedName>
</protein>
<feature type="domain" description="Peptidase M14" evidence="8">
    <location>
        <begin position="29"/>
        <end position="330"/>
    </location>
</feature>
<dbReference type="SMART" id="SM00631">
    <property type="entry name" value="Zn_pept"/>
    <property type="match status" value="1"/>
</dbReference>
<keyword evidence="4" id="KW-0378">Hydrolase</keyword>
<evidence type="ECO:0000256" key="1">
    <source>
        <dbReference type="ARBA" id="ARBA00001947"/>
    </source>
</evidence>
<accession>A0A0L6JLC3</accession>
<dbReference type="EMBL" id="LGTC01000001">
    <property type="protein sequence ID" value="KNY26182.1"/>
    <property type="molecule type" value="Genomic_DNA"/>
</dbReference>
<dbReference type="Gene3D" id="3.40.630.10">
    <property type="entry name" value="Zn peptidases"/>
    <property type="match status" value="1"/>
</dbReference>
<reference evidence="10" key="1">
    <citation type="submission" date="2015-07" db="EMBL/GenBank/DDBJ databases">
        <title>Near-Complete Genome Sequence of the Cellulolytic Bacterium Bacteroides (Pseudobacteroides) cellulosolvens ATCC 35603.</title>
        <authorList>
            <person name="Dassa B."/>
            <person name="Utturkar S.M."/>
            <person name="Klingeman D.M."/>
            <person name="Hurt R.A."/>
            <person name="Keller M."/>
            <person name="Xu J."/>
            <person name="Reddy Y.H.K."/>
            <person name="Borovok I."/>
            <person name="Grinberg I.R."/>
            <person name="Lamed R."/>
            <person name="Zhivin O."/>
            <person name="Bayer E.A."/>
            <person name="Brown S.D."/>
        </authorList>
    </citation>
    <scope>NUCLEOTIDE SEQUENCE [LARGE SCALE GENOMIC DNA]</scope>
    <source>
        <strain evidence="10">DSM 2933</strain>
    </source>
</reference>
<dbReference type="RefSeq" id="WP_050753219.1">
    <property type="nucleotide sequence ID" value="NZ_LGTC01000001.1"/>
</dbReference>
<keyword evidence="5" id="KW-0862">Zinc</keyword>
<keyword evidence="9" id="KW-0121">Carboxypeptidase</keyword>
<dbReference type="InterPro" id="IPR034274">
    <property type="entry name" value="ENP1_M14_CPD"/>
</dbReference>
<evidence type="ECO:0000256" key="3">
    <source>
        <dbReference type="ARBA" id="ARBA00022670"/>
    </source>
</evidence>
<dbReference type="GO" id="GO:0004181">
    <property type="term" value="F:metallocarboxypeptidase activity"/>
    <property type="evidence" value="ECO:0007669"/>
    <property type="project" value="InterPro"/>
</dbReference>
<comment type="similarity">
    <text evidence="2 7">Belongs to the peptidase M14 family.</text>
</comment>
<evidence type="ECO:0000256" key="5">
    <source>
        <dbReference type="ARBA" id="ARBA00022833"/>
    </source>
</evidence>
<evidence type="ECO:0000259" key="8">
    <source>
        <dbReference type="PROSITE" id="PS52035"/>
    </source>
</evidence>
<dbReference type="PANTHER" id="PTHR11705:SF143">
    <property type="entry name" value="SLL0236 PROTEIN"/>
    <property type="match status" value="1"/>
</dbReference>
<dbReference type="eggNOG" id="COG2866">
    <property type="taxonomic scope" value="Bacteria"/>
</dbReference>
<feature type="active site" description="Proton donor/acceptor" evidence="7">
    <location>
        <position position="292"/>
    </location>
</feature>
<evidence type="ECO:0000256" key="7">
    <source>
        <dbReference type="PROSITE-ProRule" id="PRU01379"/>
    </source>
</evidence>
<dbReference type="GO" id="GO:0006508">
    <property type="term" value="P:proteolysis"/>
    <property type="evidence" value="ECO:0007669"/>
    <property type="project" value="UniProtKB-KW"/>
</dbReference>